<sequence>MDTGDELVVLDSKLKLYSYFRSSCSWRESNSVKADDEQDIVISDSFATLLKYIEEKASSAEKLTWVQYHIGK</sequence>
<dbReference type="EMBL" id="JABWDY010031639">
    <property type="protein sequence ID" value="KAF5184756.1"/>
    <property type="molecule type" value="Genomic_DNA"/>
</dbReference>
<reference evidence="1 2" key="1">
    <citation type="submission" date="2020-06" db="EMBL/GenBank/DDBJ databases">
        <title>Transcriptomic and genomic resources for Thalictrum thalictroides and T. hernandezii: Facilitating candidate gene discovery in an emerging model plant lineage.</title>
        <authorList>
            <person name="Arias T."/>
            <person name="Riano-Pachon D.M."/>
            <person name="Di Stilio V.S."/>
        </authorList>
    </citation>
    <scope>NUCLEOTIDE SEQUENCE [LARGE SCALE GENOMIC DNA]</scope>
    <source>
        <strain evidence="2">cv. WT478/WT964</strain>
        <tissue evidence="1">Leaves</tissue>
    </source>
</reference>
<dbReference type="AlphaFoldDB" id="A0A7J6VI16"/>
<proteinExistence type="predicted"/>
<protein>
    <submittedName>
        <fullName evidence="1">Uncharacterized protein</fullName>
    </submittedName>
</protein>
<gene>
    <name evidence="1" type="ORF">FRX31_025659</name>
</gene>
<dbReference type="Proteomes" id="UP000554482">
    <property type="component" value="Unassembled WGS sequence"/>
</dbReference>
<name>A0A7J6VI16_THATH</name>
<evidence type="ECO:0000313" key="2">
    <source>
        <dbReference type="Proteomes" id="UP000554482"/>
    </source>
</evidence>
<comment type="caution">
    <text evidence="1">The sequence shown here is derived from an EMBL/GenBank/DDBJ whole genome shotgun (WGS) entry which is preliminary data.</text>
</comment>
<organism evidence="1 2">
    <name type="scientific">Thalictrum thalictroides</name>
    <name type="common">Rue-anemone</name>
    <name type="synonym">Anemone thalictroides</name>
    <dbReference type="NCBI Taxonomy" id="46969"/>
    <lineage>
        <taxon>Eukaryota</taxon>
        <taxon>Viridiplantae</taxon>
        <taxon>Streptophyta</taxon>
        <taxon>Embryophyta</taxon>
        <taxon>Tracheophyta</taxon>
        <taxon>Spermatophyta</taxon>
        <taxon>Magnoliopsida</taxon>
        <taxon>Ranunculales</taxon>
        <taxon>Ranunculaceae</taxon>
        <taxon>Thalictroideae</taxon>
        <taxon>Thalictrum</taxon>
    </lineage>
</organism>
<evidence type="ECO:0000313" key="1">
    <source>
        <dbReference type="EMBL" id="KAF5184756.1"/>
    </source>
</evidence>
<accession>A0A7J6VI16</accession>
<keyword evidence="2" id="KW-1185">Reference proteome</keyword>